<dbReference type="RefSeq" id="WP_302722588.1">
    <property type="nucleotide sequence ID" value="NZ_JAULRU010000569.1"/>
</dbReference>
<comment type="caution">
    <text evidence="1">The sequence shown here is derived from an EMBL/GenBank/DDBJ whole genome shotgun (WGS) entry which is preliminary data.</text>
</comment>
<evidence type="ECO:0008006" key="3">
    <source>
        <dbReference type="Google" id="ProtNLM"/>
    </source>
</evidence>
<evidence type="ECO:0000313" key="1">
    <source>
        <dbReference type="EMBL" id="MDX6849663.1"/>
    </source>
</evidence>
<reference evidence="1 2" key="1">
    <citation type="submission" date="2023-11" db="EMBL/GenBank/DDBJ databases">
        <title>Gilvimarinus fulvus sp. nov., isolated from the surface of Kelp.</title>
        <authorList>
            <person name="Sun Y.Y."/>
            <person name="Gong Y."/>
            <person name="Du Z.J."/>
        </authorList>
    </citation>
    <scope>NUCLEOTIDE SEQUENCE [LARGE SCALE GENOMIC DNA]</scope>
    <source>
        <strain evidence="1 2">SDUM040013</strain>
    </source>
</reference>
<gene>
    <name evidence="1" type="ORF">SCD92_09845</name>
</gene>
<keyword evidence="2" id="KW-1185">Reference proteome</keyword>
<evidence type="ECO:0000313" key="2">
    <source>
        <dbReference type="Proteomes" id="UP001273505"/>
    </source>
</evidence>
<dbReference type="Proteomes" id="UP001273505">
    <property type="component" value="Unassembled WGS sequence"/>
</dbReference>
<organism evidence="1 2">
    <name type="scientific">Gilvimarinus gilvus</name>
    <dbReference type="NCBI Taxonomy" id="3058038"/>
    <lineage>
        <taxon>Bacteria</taxon>
        <taxon>Pseudomonadati</taxon>
        <taxon>Pseudomonadota</taxon>
        <taxon>Gammaproteobacteria</taxon>
        <taxon>Cellvibrionales</taxon>
        <taxon>Cellvibrionaceae</taxon>
        <taxon>Gilvimarinus</taxon>
    </lineage>
</organism>
<proteinExistence type="predicted"/>
<sequence length="166" mass="18186">MNYIVVIILLLVVAMVVGPVAMLRPSPAQKKRDALRLRARQLGVAVHLRLPPSAATATEKASHMAAYCIHHKGVGCWQLVRASFAHEIHLNEWWQFQAAKPGQAVRNFLSQTIDELPRGVVAVTAQGQEVAVYWKEWGEAGNVDQLTGFLQKLAQVASVSEGSPDT</sequence>
<name>A0ABU4S1D5_9GAMM</name>
<dbReference type="EMBL" id="JAXAFO010000014">
    <property type="protein sequence ID" value="MDX6849663.1"/>
    <property type="molecule type" value="Genomic_DNA"/>
</dbReference>
<accession>A0ABU4S1D5</accession>
<protein>
    <recommendedName>
        <fullName evidence="3">Preprotein translocase subunit YajC</fullName>
    </recommendedName>
</protein>